<dbReference type="KEGG" id="fku:FGKAn22_22330"/>
<feature type="domain" description="PAS" evidence="6">
    <location>
        <begin position="445"/>
        <end position="491"/>
    </location>
</feature>
<dbReference type="Pfam" id="PF00989">
    <property type="entry name" value="PAS"/>
    <property type="match status" value="1"/>
</dbReference>
<dbReference type="PROSITE" id="PS50839">
    <property type="entry name" value="CHASE"/>
    <property type="match status" value="1"/>
</dbReference>
<evidence type="ECO:0008006" key="12">
    <source>
        <dbReference type="Google" id="ProtNLM"/>
    </source>
</evidence>
<evidence type="ECO:0000256" key="1">
    <source>
        <dbReference type="ARBA" id="ARBA00004370"/>
    </source>
</evidence>
<keyword evidence="2 5" id="KW-0812">Transmembrane</keyword>
<dbReference type="InterPro" id="IPR052163">
    <property type="entry name" value="DGC-Regulatory_Protein"/>
</dbReference>
<dbReference type="GO" id="GO:0006355">
    <property type="term" value="P:regulation of DNA-templated transcription"/>
    <property type="evidence" value="ECO:0007669"/>
    <property type="project" value="InterPro"/>
</dbReference>
<sequence>MLTLDDFERKQAVQDQRLHVMERVSALDAKLEAAISKSAASTGIIASIFATRPDLSQTEFIQLARHAKTLSPDILNLALIRDTVVNYAYPLAGNEKIIGLDYRQLPSQWPVYQRMMETRQPVTAGPMELVQGGVAVVVRIPVYHTDPKSGEERFLGAVSAPVLFDSLLREAEVAVLEPTVSVAIRGRDGQGSTGEVIYGDPALFNEQPVLRRITLPGGSWEIAAIPRAGWGSNNTTRLWVIRTLGGLLCILAALMAYAVVRHLQQRAENEAELKQRSAELSCQNAVLEMITHHAALPDILEMLTQLVELHNPEMLCAILLIDKDGKHLRHGVAPSLPDFFKRALHGLAIGETTGACGMAVSRGERVVVEDMHSHSYPEDFRALIVRAGLQSCWAQPVKDQDGRVLGTFAIYQRHPATPEPAEITLIENYAALAALAIERTQTTETLRLHDAALNVAASAISIADRQAHVVWANQAFTRLTGYSLDEAVGRTYGRLLKSGLHGNEFYRDMWQTILAGRVWHGELTNRRKDGALYHDETTITPVRDQSGEITHFVTMRQDVTERKIAEEQLKNLAFYDPLTQLPNRRLLLDRLGLALAISKRSGRYGALMFLDLDNFKPLNDQHGHDVGDLLLMEAARRIVHCVRAEDTVARFGGDEFVVMLKELDTDRTVSATRAHGVAEKIRAAVGAPYRLELLQAENGETAIEHHCTTSIGIVMFLNHESPREDLLKWADIGMYQAKAAGRDTIRFYEPGNT</sequence>
<keyword evidence="3 5" id="KW-1133">Transmembrane helix</keyword>
<dbReference type="SUPFAM" id="SSF55785">
    <property type="entry name" value="PYP-like sensor domain (PAS domain)"/>
    <property type="match status" value="1"/>
</dbReference>
<feature type="transmembrane region" description="Helical" evidence="5">
    <location>
        <begin position="239"/>
        <end position="260"/>
    </location>
</feature>
<organism evidence="10 11">
    <name type="scientific">Ferrigenium kumadai</name>
    <dbReference type="NCBI Taxonomy" id="1682490"/>
    <lineage>
        <taxon>Bacteria</taxon>
        <taxon>Pseudomonadati</taxon>
        <taxon>Pseudomonadota</taxon>
        <taxon>Betaproteobacteria</taxon>
        <taxon>Nitrosomonadales</taxon>
        <taxon>Gallionellaceae</taxon>
        <taxon>Ferrigenium</taxon>
    </lineage>
</organism>
<dbReference type="SMART" id="SM00267">
    <property type="entry name" value="GGDEF"/>
    <property type="match status" value="1"/>
</dbReference>
<dbReference type="Gene3D" id="3.30.450.40">
    <property type="match status" value="1"/>
</dbReference>
<dbReference type="InterPro" id="IPR000014">
    <property type="entry name" value="PAS"/>
</dbReference>
<dbReference type="InterPro" id="IPR001610">
    <property type="entry name" value="PAC"/>
</dbReference>
<dbReference type="Proteomes" id="UP001319121">
    <property type="component" value="Chromosome"/>
</dbReference>
<dbReference type="Pfam" id="PF03924">
    <property type="entry name" value="CHASE"/>
    <property type="match status" value="1"/>
</dbReference>
<dbReference type="EMBL" id="AP019536">
    <property type="protein sequence ID" value="BBJ00541.1"/>
    <property type="molecule type" value="Genomic_DNA"/>
</dbReference>
<dbReference type="GO" id="GO:0007165">
    <property type="term" value="P:signal transduction"/>
    <property type="evidence" value="ECO:0007669"/>
    <property type="project" value="UniProtKB-ARBA"/>
</dbReference>
<feature type="domain" description="PAC" evidence="7">
    <location>
        <begin position="519"/>
        <end position="571"/>
    </location>
</feature>
<evidence type="ECO:0000256" key="3">
    <source>
        <dbReference type="ARBA" id="ARBA00022989"/>
    </source>
</evidence>
<dbReference type="PANTHER" id="PTHR46663">
    <property type="entry name" value="DIGUANYLATE CYCLASE DGCT-RELATED"/>
    <property type="match status" value="1"/>
</dbReference>
<evidence type="ECO:0000259" key="8">
    <source>
        <dbReference type="PROSITE" id="PS50839"/>
    </source>
</evidence>
<dbReference type="SMART" id="SM00086">
    <property type="entry name" value="PAC"/>
    <property type="match status" value="1"/>
</dbReference>
<dbReference type="SMART" id="SM01079">
    <property type="entry name" value="CHASE"/>
    <property type="match status" value="1"/>
</dbReference>
<evidence type="ECO:0000259" key="9">
    <source>
        <dbReference type="PROSITE" id="PS50887"/>
    </source>
</evidence>
<dbReference type="InterPro" id="IPR000700">
    <property type="entry name" value="PAS-assoc_C"/>
</dbReference>
<dbReference type="SUPFAM" id="SSF55781">
    <property type="entry name" value="GAF domain-like"/>
    <property type="match status" value="1"/>
</dbReference>
<dbReference type="AlphaFoldDB" id="A0AAN1T0L5"/>
<dbReference type="GO" id="GO:0016020">
    <property type="term" value="C:membrane"/>
    <property type="evidence" value="ECO:0007669"/>
    <property type="project" value="UniProtKB-SubCell"/>
</dbReference>
<dbReference type="InterPro" id="IPR013767">
    <property type="entry name" value="PAS_fold"/>
</dbReference>
<dbReference type="InterPro" id="IPR006189">
    <property type="entry name" value="CHASE_dom"/>
</dbReference>
<dbReference type="InterPro" id="IPR043128">
    <property type="entry name" value="Rev_trsase/Diguanyl_cyclase"/>
</dbReference>
<protein>
    <recommendedName>
        <fullName evidence="12">Diguanylate cyclase</fullName>
    </recommendedName>
</protein>
<dbReference type="PROSITE" id="PS50887">
    <property type="entry name" value="GGDEF"/>
    <property type="match status" value="1"/>
</dbReference>
<reference evidence="10 11" key="1">
    <citation type="submission" date="2019-03" db="EMBL/GenBank/DDBJ databases">
        <title>Complete genome sequence of Ferrigenium kumadai strain An22, a microaerophilic iron-oxidizing bacterium isolated from a paddy field soil.</title>
        <authorList>
            <person name="Watanabe T."/>
            <person name="Asakawa S."/>
        </authorList>
    </citation>
    <scope>NUCLEOTIDE SEQUENCE [LARGE SCALE GENOMIC DNA]</scope>
    <source>
        <strain evidence="10 11">An22</strain>
    </source>
</reference>
<gene>
    <name evidence="10" type="ORF">FGKAn22_22330</name>
</gene>
<dbReference type="InterPro" id="IPR000160">
    <property type="entry name" value="GGDEF_dom"/>
</dbReference>
<dbReference type="PANTHER" id="PTHR46663:SF3">
    <property type="entry name" value="SLL0267 PROTEIN"/>
    <property type="match status" value="1"/>
</dbReference>
<dbReference type="Pfam" id="PF00990">
    <property type="entry name" value="GGDEF"/>
    <property type="match status" value="1"/>
</dbReference>
<dbReference type="InterPro" id="IPR042240">
    <property type="entry name" value="CHASE_sf"/>
</dbReference>
<dbReference type="InterPro" id="IPR035965">
    <property type="entry name" value="PAS-like_dom_sf"/>
</dbReference>
<dbReference type="Gene3D" id="3.30.450.350">
    <property type="entry name" value="CHASE domain"/>
    <property type="match status" value="1"/>
</dbReference>
<evidence type="ECO:0000256" key="2">
    <source>
        <dbReference type="ARBA" id="ARBA00022692"/>
    </source>
</evidence>
<keyword evidence="4 5" id="KW-0472">Membrane</keyword>
<name>A0AAN1T0L5_9PROT</name>
<proteinExistence type="predicted"/>
<feature type="domain" description="CHASE" evidence="8">
    <location>
        <begin position="84"/>
        <end position="223"/>
    </location>
</feature>
<dbReference type="SMART" id="SM00065">
    <property type="entry name" value="GAF"/>
    <property type="match status" value="1"/>
</dbReference>
<evidence type="ECO:0000256" key="4">
    <source>
        <dbReference type="ARBA" id="ARBA00023136"/>
    </source>
</evidence>
<dbReference type="PROSITE" id="PS50112">
    <property type="entry name" value="PAS"/>
    <property type="match status" value="1"/>
</dbReference>
<evidence type="ECO:0000313" key="10">
    <source>
        <dbReference type="EMBL" id="BBJ00541.1"/>
    </source>
</evidence>
<comment type="subcellular location">
    <subcellularLocation>
        <location evidence="1">Membrane</location>
    </subcellularLocation>
</comment>
<dbReference type="Gene3D" id="3.30.450.20">
    <property type="entry name" value="PAS domain"/>
    <property type="match status" value="1"/>
</dbReference>
<dbReference type="InterPro" id="IPR029787">
    <property type="entry name" value="Nucleotide_cyclase"/>
</dbReference>
<evidence type="ECO:0000259" key="6">
    <source>
        <dbReference type="PROSITE" id="PS50112"/>
    </source>
</evidence>
<dbReference type="PROSITE" id="PS50113">
    <property type="entry name" value="PAC"/>
    <property type="match status" value="1"/>
</dbReference>
<dbReference type="CDD" id="cd01949">
    <property type="entry name" value="GGDEF"/>
    <property type="match status" value="1"/>
</dbReference>
<dbReference type="Pfam" id="PF13185">
    <property type="entry name" value="GAF_2"/>
    <property type="match status" value="1"/>
</dbReference>
<dbReference type="SUPFAM" id="SSF55073">
    <property type="entry name" value="Nucleotide cyclase"/>
    <property type="match status" value="1"/>
</dbReference>
<accession>A0AAN1T0L5</accession>
<evidence type="ECO:0000313" key="11">
    <source>
        <dbReference type="Proteomes" id="UP001319121"/>
    </source>
</evidence>
<dbReference type="SMART" id="SM00091">
    <property type="entry name" value="PAS"/>
    <property type="match status" value="1"/>
</dbReference>
<dbReference type="NCBIfam" id="TIGR00229">
    <property type="entry name" value="sensory_box"/>
    <property type="match status" value="1"/>
</dbReference>
<feature type="domain" description="GGDEF" evidence="9">
    <location>
        <begin position="603"/>
        <end position="750"/>
    </location>
</feature>
<dbReference type="InterPro" id="IPR029016">
    <property type="entry name" value="GAF-like_dom_sf"/>
</dbReference>
<evidence type="ECO:0000259" key="7">
    <source>
        <dbReference type="PROSITE" id="PS50113"/>
    </source>
</evidence>
<keyword evidence="11" id="KW-1185">Reference proteome</keyword>
<dbReference type="Gene3D" id="3.30.70.270">
    <property type="match status" value="1"/>
</dbReference>
<dbReference type="CDD" id="cd00130">
    <property type="entry name" value="PAS"/>
    <property type="match status" value="1"/>
</dbReference>
<evidence type="ECO:0000256" key="5">
    <source>
        <dbReference type="SAM" id="Phobius"/>
    </source>
</evidence>
<dbReference type="NCBIfam" id="TIGR00254">
    <property type="entry name" value="GGDEF"/>
    <property type="match status" value="1"/>
</dbReference>
<dbReference type="InterPro" id="IPR003018">
    <property type="entry name" value="GAF"/>
</dbReference>
<dbReference type="GO" id="GO:0003824">
    <property type="term" value="F:catalytic activity"/>
    <property type="evidence" value="ECO:0007669"/>
    <property type="project" value="UniProtKB-ARBA"/>
</dbReference>